<keyword evidence="3 11" id="KW-1134">Transmembrane beta strand</keyword>
<dbReference type="GO" id="GO:0006826">
    <property type="term" value="P:iron ion transport"/>
    <property type="evidence" value="ECO:0007669"/>
    <property type="project" value="UniProtKB-KW"/>
</dbReference>
<evidence type="ECO:0000256" key="5">
    <source>
        <dbReference type="ARBA" id="ARBA00022692"/>
    </source>
</evidence>
<keyword evidence="7" id="KW-0406">Ion transport</keyword>
<evidence type="ECO:0000256" key="13">
    <source>
        <dbReference type="SAM" id="SignalP"/>
    </source>
</evidence>
<keyword evidence="6" id="KW-0408">Iron</keyword>
<dbReference type="PROSITE" id="PS52016">
    <property type="entry name" value="TONB_DEPENDENT_REC_3"/>
    <property type="match status" value="1"/>
</dbReference>
<evidence type="ECO:0000256" key="10">
    <source>
        <dbReference type="ARBA" id="ARBA00023237"/>
    </source>
</evidence>
<dbReference type="InterPro" id="IPR036942">
    <property type="entry name" value="Beta-barrel_TonB_sf"/>
</dbReference>
<keyword evidence="8 12" id="KW-0798">TonB box</keyword>
<dbReference type="Proteomes" id="UP000549617">
    <property type="component" value="Unassembled WGS sequence"/>
</dbReference>
<feature type="domain" description="TonB-dependent receptor-like beta-barrel" evidence="14">
    <location>
        <begin position="253"/>
        <end position="727"/>
    </location>
</feature>
<keyword evidence="4" id="KW-0410">Iron transport</keyword>
<keyword evidence="10 11" id="KW-0998">Cell outer membrane</keyword>
<keyword evidence="9 11" id="KW-0472">Membrane</keyword>
<evidence type="ECO:0000256" key="3">
    <source>
        <dbReference type="ARBA" id="ARBA00022452"/>
    </source>
</evidence>
<evidence type="ECO:0000256" key="6">
    <source>
        <dbReference type="ARBA" id="ARBA00023004"/>
    </source>
</evidence>
<dbReference type="EMBL" id="JACIJC010000001">
    <property type="protein sequence ID" value="MBB5684850.1"/>
    <property type="molecule type" value="Genomic_DNA"/>
</dbReference>
<sequence length="781" mass="83606">MKIKFAASTAMLLLAMPALAQETSTSADSGTAEGQATDDSAGMGEIIVTAQRRSESLQKVPLSVNAVTADTLSDRNINGLDQLPLVAPSLQIGLLGNYSIRGVGTLANSSSVDSSVAVAIDDVNLGQPGYAINLFNDVQRVEVLNGPQGLLFGRNASAGLMNIVTGQPEIGVTENIFNVETGARGKPGVPGDANYVLARETINLPVGSNTAIRLNGFYSYAEPVMTLTKRTAARQDEDQRQYGIRAKLLTNFSDRLSLYLIGEYAKSHGGSTTDAFTSVGTGPSIIRPILAADGITANSNNFLISADGAFYRDRLNVGAQGTLSYDLGGGWNISNIAAWKRYKDTTRFDIDRVSADILNTNLVDQNYTQFSNELRLALPSGNRLGGQVGLYYFDATMHRTLLTSGSFNVPAVAQPNAPFCVGTGPTPGCASRNLFVIGRDIDYRLDNRSYAAFGQLTYELTDGLMMIGGARLTRDELHMVQAQNQNNYFRFLGVRATYDQSFGNTDFSYKAGLQYQVTPDVMGYATYARGYKGPGVNDNGATVTSNLVVRPETSKNIEAGIKSSWLDRRLIINVALFHSKFTDFQTQSFNAAVTAFVIQNAASLTSKGGEVTVIAKPFAGLTINANASYIDSKFGSFPGAQCYPGQPTPGCSTIGSFNASGFRTPTTPRFTSTVQAKYETDIGGGASAFIDGNWYHRASINYNINEAPASAVGPIDIFGASIGVQVDAMQFSIFCKNCTNKHYPLYIAADPIDATVNTASFLSSFGYDSVRTIGISGTFRF</sequence>
<keyword evidence="2 11" id="KW-0813">Transport</keyword>
<dbReference type="GO" id="GO:0009279">
    <property type="term" value="C:cell outer membrane"/>
    <property type="evidence" value="ECO:0007669"/>
    <property type="project" value="UniProtKB-SubCell"/>
</dbReference>
<dbReference type="PANTHER" id="PTHR32552">
    <property type="entry name" value="FERRICHROME IRON RECEPTOR-RELATED"/>
    <property type="match status" value="1"/>
</dbReference>
<name>A0A7W9AFR3_9SPHN</name>
<reference evidence="16 17" key="1">
    <citation type="submission" date="2020-08" db="EMBL/GenBank/DDBJ databases">
        <title>Genomic Encyclopedia of Type Strains, Phase IV (KMG-IV): sequencing the most valuable type-strain genomes for metagenomic binning, comparative biology and taxonomic classification.</title>
        <authorList>
            <person name="Goeker M."/>
        </authorList>
    </citation>
    <scope>NUCLEOTIDE SEQUENCE [LARGE SCALE GENOMIC DNA]</scope>
    <source>
        <strain evidence="16 17">DSM 25079</strain>
    </source>
</reference>
<evidence type="ECO:0000259" key="14">
    <source>
        <dbReference type="Pfam" id="PF00593"/>
    </source>
</evidence>
<evidence type="ECO:0000256" key="4">
    <source>
        <dbReference type="ARBA" id="ARBA00022496"/>
    </source>
</evidence>
<accession>A0A7W9AFR3</accession>
<dbReference type="Pfam" id="PF07715">
    <property type="entry name" value="Plug"/>
    <property type="match status" value="1"/>
</dbReference>
<dbReference type="Gene3D" id="2.40.170.20">
    <property type="entry name" value="TonB-dependent receptor, beta-barrel domain"/>
    <property type="match status" value="1"/>
</dbReference>
<evidence type="ECO:0000256" key="11">
    <source>
        <dbReference type="PROSITE-ProRule" id="PRU01360"/>
    </source>
</evidence>
<dbReference type="InterPro" id="IPR000531">
    <property type="entry name" value="Beta-barrel_TonB"/>
</dbReference>
<comment type="caution">
    <text evidence="16">The sequence shown here is derived from an EMBL/GenBank/DDBJ whole genome shotgun (WGS) entry which is preliminary data.</text>
</comment>
<dbReference type="RefSeq" id="WP_184015513.1">
    <property type="nucleotide sequence ID" value="NZ_JACIJC010000001.1"/>
</dbReference>
<evidence type="ECO:0000313" key="16">
    <source>
        <dbReference type="EMBL" id="MBB5684850.1"/>
    </source>
</evidence>
<evidence type="ECO:0000256" key="2">
    <source>
        <dbReference type="ARBA" id="ARBA00022448"/>
    </source>
</evidence>
<keyword evidence="13" id="KW-0732">Signal</keyword>
<gene>
    <name evidence="16" type="ORF">FHS49_000841</name>
</gene>
<dbReference type="InterPro" id="IPR039426">
    <property type="entry name" value="TonB-dep_rcpt-like"/>
</dbReference>
<feature type="signal peptide" evidence="13">
    <location>
        <begin position="1"/>
        <end position="20"/>
    </location>
</feature>
<evidence type="ECO:0000256" key="7">
    <source>
        <dbReference type="ARBA" id="ARBA00023065"/>
    </source>
</evidence>
<evidence type="ECO:0000259" key="15">
    <source>
        <dbReference type="Pfam" id="PF07715"/>
    </source>
</evidence>
<proteinExistence type="inferred from homology"/>
<keyword evidence="16" id="KW-0675">Receptor</keyword>
<keyword evidence="5 11" id="KW-0812">Transmembrane</keyword>
<feature type="chain" id="PRO_5031172820" evidence="13">
    <location>
        <begin position="21"/>
        <end position="781"/>
    </location>
</feature>
<feature type="domain" description="TonB-dependent receptor plug" evidence="15">
    <location>
        <begin position="57"/>
        <end position="159"/>
    </location>
</feature>
<comment type="subcellular location">
    <subcellularLocation>
        <location evidence="1 11">Cell outer membrane</location>
        <topology evidence="1 11">Multi-pass membrane protein</topology>
    </subcellularLocation>
</comment>
<dbReference type="PANTHER" id="PTHR32552:SF81">
    <property type="entry name" value="TONB-DEPENDENT OUTER MEMBRANE RECEPTOR"/>
    <property type="match status" value="1"/>
</dbReference>
<evidence type="ECO:0000313" key="17">
    <source>
        <dbReference type="Proteomes" id="UP000549617"/>
    </source>
</evidence>
<evidence type="ECO:0000256" key="12">
    <source>
        <dbReference type="RuleBase" id="RU003357"/>
    </source>
</evidence>
<protein>
    <submittedName>
        <fullName evidence="16">Iron complex outermembrane receptor protein</fullName>
    </submittedName>
</protein>
<comment type="similarity">
    <text evidence="11 12">Belongs to the TonB-dependent receptor family.</text>
</comment>
<evidence type="ECO:0000256" key="9">
    <source>
        <dbReference type="ARBA" id="ARBA00023136"/>
    </source>
</evidence>
<evidence type="ECO:0000256" key="1">
    <source>
        <dbReference type="ARBA" id="ARBA00004571"/>
    </source>
</evidence>
<dbReference type="AlphaFoldDB" id="A0A7W9AFR3"/>
<keyword evidence="17" id="KW-1185">Reference proteome</keyword>
<dbReference type="InterPro" id="IPR012910">
    <property type="entry name" value="Plug_dom"/>
</dbReference>
<dbReference type="Pfam" id="PF00593">
    <property type="entry name" value="TonB_dep_Rec_b-barrel"/>
    <property type="match status" value="1"/>
</dbReference>
<evidence type="ECO:0000256" key="8">
    <source>
        <dbReference type="ARBA" id="ARBA00023077"/>
    </source>
</evidence>
<organism evidence="16 17">
    <name type="scientific">Sphingobium boeckii</name>
    <dbReference type="NCBI Taxonomy" id="1082345"/>
    <lineage>
        <taxon>Bacteria</taxon>
        <taxon>Pseudomonadati</taxon>
        <taxon>Pseudomonadota</taxon>
        <taxon>Alphaproteobacteria</taxon>
        <taxon>Sphingomonadales</taxon>
        <taxon>Sphingomonadaceae</taxon>
        <taxon>Sphingobium</taxon>
    </lineage>
</organism>
<dbReference type="SUPFAM" id="SSF56935">
    <property type="entry name" value="Porins"/>
    <property type="match status" value="1"/>
</dbReference>